<comment type="caution">
    <text evidence="2">The sequence shown here is derived from an EMBL/GenBank/DDBJ whole genome shotgun (WGS) entry which is preliminary data.</text>
</comment>
<comment type="similarity">
    <text evidence="1">Belongs to the nucleobase:cation symporter-2 (NCS2) (TC 2.A.40) family.</text>
</comment>
<feature type="non-terminal residue" evidence="2">
    <location>
        <position position="1"/>
    </location>
</feature>
<evidence type="ECO:0000313" key="2">
    <source>
        <dbReference type="EMBL" id="KAI7736159.1"/>
    </source>
</evidence>
<organism evidence="2 3">
    <name type="scientific">Ambrosia artemisiifolia</name>
    <name type="common">Common ragweed</name>
    <dbReference type="NCBI Taxonomy" id="4212"/>
    <lineage>
        <taxon>Eukaryota</taxon>
        <taxon>Viridiplantae</taxon>
        <taxon>Streptophyta</taxon>
        <taxon>Embryophyta</taxon>
        <taxon>Tracheophyta</taxon>
        <taxon>Spermatophyta</taxon>
        <taxon>Magnoliopsida</taxon>
        <taxon>eudicotyledons</taxon>
        <taxon>Gunneridae</taxon>
        <taxon>Pentapetalae</taxon>
        <taxon>asterids</taxon>
        <taxon>campanulids</taxon>
        <taxon>Asterales</taxon>
        <taxon>Asteraceae</taxon>
        <taxon>Asteroideae</taxon>
        <taxon>Heliantheae alliance</taxon>
        <taxon>Heliantheae</taxon>
        <taxon>Ambrosia</taxon>
    </lineage>
</organism>
<reference evidence="2" key="1">
    <citation type="submission" date="2022-06" db="EMBL/GenBank/DDBJ databases">
        <title>Uncovering the hologenomic basis of an extraordinary plant invasion.</title>
        <authorList>
            <person name="Bieker V.C."/>
            <person name="Martin M.D."/>
            <person name="Gilbert T."/>
            <person name="Hodgins K."/>
            <person name="Battlay P."/>
            <person name="Petersen B."/>
            <person name="Wilson J."/>
        </authorList>
    </citation>
    <scope>NUCLEOTIDE SEQUENCE</scope>
    <source>
        <strain evidence="2">AA19_3_7</strain>
        <tissue evidence="2">Leaf</tissue>
    </source>
</reference>
<dbReference type="EMBL" id="JAMZMK010009349">
    <property type="protein sequence ID" value="KAI7736159.1"/>
    <property type="molecule type" value="Genomic_DNA"/>
</dbReference>
<gene>
    <name evidence="2" type="ORF">M8C21_011123</name>
</gene>
<name>A0AAD5C8R4_AMBAR</name>
<sequence length="60" mass="6649">IFLATMRAIQDALIVALSEQIILGYSQLWAICSRFFSPVGMVPVIELDGFGLFDRGFLVV</sequence>
<dbReference type="AlphaFoldDB" id="A0AAD5C8R4"/>
<dbReference type="PANTHER" id="PTHR11119">
    <property type="entry name" value="XANTHINE-URACIL / VITAMIN C PERMEASE FAMILY MEMBER"/>
    <property type="match status" value="1"/>
</dbReference>
<protein>
    <submittedName>
        <fullName evidence="2">Uncharacterized protein</fullName>
    </submittedName>
</protein>
<proteinExistence type="inferred from homology"/>
<evidence type="ECO:0000256" key="1">
    <source>
        <dbReference type="ARBA" id="ARBA00008821"/>
    </source>
</evidence>
<accession>A0AAD5C8R4</accession>
<keyword evidence="3" id="KW-1185">Reference proteome</keyword>
<dbReference type="Proteomes" id="UP001206925">
    <property type="component" value="Unassembled WGS sequence"/>
</dbReference>
<evidence type="ECO:0000313" key="3">
    <source>
        <dbReference type="Proteomes" id="UP001206925"/>
    </source>
</evidence>